<evidence type="ECO:0000313" key="3">
    <source>
        <dbReference type="Proteomes" id="UP001596058"/>
    </source>
</evidence>
<organism evidence="2 3">
    <name type="scientific">Nonomuraea insulae</name>
    <dbReference type="NCBI Taxonomy" id="1616787"/>
    <lineage>
        <taxon>Bacteria</taxon>
        <taxon>Bacillati</taxon>
        <taxon>Actinomycetota</taxon>
        <taxon>Actinomycetes</taxon>
        <taxon>Streptosporangiales</taxon>
        <taxon>Streptosporangiaceae</taxon>
        <taxon>Nonomuraea</taxon>
    </lineage>
</organism>
<gene>
    <name evidence="2" type="ORF">ACFPZ3_42910</name>
</gene>
<dbReference type="Gene3D" id="2.80.10.50">
    <property type="match status" value="1"/>
</dbReference>
<sequence>GSGAYKLVSVMSGKALDNGNTAAEGAAVVQWTDTGGLPQRWRLIRLA</sequence>
<feature type="non-terminal residue" evidence="2">
    <location>
        <position position="1"/>
    </location>
</feature>
<protein>
    <submittedName>
        <fullName evidence="2">RICIN domain-containing protein</fullName>
    </submittedName>
</protein>
<accession>A0ABW1CXW8</accession>
<dbReference type="RefSeq" id="WP_379520184.1">
    <property type="nucleotide sequence ID" value="NZ_JBHSPA010000056.1"/>
</dbReference>
<reference evidence="3" key="1">
    <citation type="journal article" date="2019" name="Int. J. Syst. Evol. Microbiol.">
        <title>The Global Catalogue of Microorganisms (GCM) 10K type strain sequencing project: providing services to taxonomists for standard genome sequencing and annotation.</title>
        <authorList>
            <consortium name="The Broad Institute Genomics Platform"/>
            <consortium name="The Broad Institute Genome Sequencing Center for Infectious Disease"/>
            <person name="Wu L."/>
            <person name="Ma J."/>
        </authorList>
    </citation>
    <scope>NUCLEOTIDE SEQUENCE [LARGE SCALE GENOMIC DNA]</scope>
    <source>
        <strain evidence="3">CCUG 53903</strain>
    </source>
</reference>
<dbReference type="Pfam" id="PF14200">
    <property type="entry name" value="RicinB_lectin_2"/>
    <property type="match status" value="1"/>
</dbReference>
<keyword evidence="3" id="KW-1185">Reference proteome</keyword>
<dbReference type="InterPro" id="IPR000772">
    <property type="entry name" value="Ricin_B_lectin"/>
</dbReference>
<dbReference type="InterPro" id="IPR035992">
    <property type="entry name" value="Ricin_B-like_lectins"/>
</dbReference>
<dbReference type="SUPFAM" id="SSF50370">
    <property type="entry name" value="Ricin B-like lectins"/>
    <property type="match status" value="1"/>
</dbReference>
<feature type="domain" description="Ricin B lectin" evidence="1">
    <location>
        <begin position="2"/>
        <end position="45"/>
    </location>
</feature>
<dbReference type="EMBL" id="JBHSPA010000056">
    <property type="protein sequence ID" value="MFC5830645.1"/>
    <property type="molecule type" value="Genomic_DNA"/>
</dbReference>
<proteinExistence type="predicted"/>
<evidence type="ECO:0000259" key="1">
    <source>
        <dbReference type="Pfam" id="PF14200"/>
    </source>
</evidence>
<comment type="caution">
    <text evidence="2">The sequence shown here is derived from an EMBL/GenBank/DDBJ whole genome shotgun (WGS) entry which is preliminary data.</text>
</comment>
<evidence type="ECO:0000313" key="2">
    <source>
        <dbReference type="EMBL" id="MFC5830645.1"/>
    </source>
</evidence>
<dbReference type="Proteomes" id="UP001596058">
    <property type="component" value="Unassembled WGS sequence"/>
</dbReference>
<name>A0ABW1CXW8_9ACTN</name>